<dbReference type="Gene3D" id="1.10.260.40">
    <property type="entry name" value="lambda repressor-like DNA-binding domains"/>
    <property type="match status" value="1"/>
</dbReference>
<feature type="region of interest" description="Disordered" evidence="1">
    <location>
        <begin position="189"/>
        <end position="209"/>
    </location>
</feature>
<evidence type="ECO:0000256" key="1">
    <source>
        <dbReference type="SAM" id="MobiDB-lite"/>
    </source>
</evidence>
<dbReference type="AlphaFoldDB" id="A0A7G9RKR9"/>
<dbReference type="InterPro" id="IPR025194">
    <property type="entry name" value="RodZ-like_C"/>
</dbReference>
<dbReference type="GO" id="GO:0003677">
    <property type="term" value="F:DNA binding"/>
    <property type="evidence" value="ECO:0007669"/>
    <property type="project" value="InterPro"/>
</dbReference>
<evidence type="ECO:0000313" key="4">
    <source>
        <dbReference type="Proteomes" id="UP000515811"/>
    </source>
</evidence>
<dbReference type="InterPro" id="IPR050400">
    <property type="entry name" value="Bact_Cytoskel_RodZ"/>
</dbReference>
<name>A0A7G9RKR9_9BURK</name>
<dbReference type="Pfam" id="PF13413">
    <property type="entry name" value="HTH_25"/>
    <property type="match status" value="1"/>
</dbReference>
<proteinExistence type="predicted"/>
<evidence type="ECO:0000313" key="3">
    <source>
        <dbReference type="EMBL" id="QNN56194.1"/>
    </source>
</evidence>
<feature type="region of interest" description="Disordered" evidence="1">
    <location>
        <begin position="1"/>
        <end position="20"/>
    </location>
</feature>
<keyword evidence="4" id="KW-1185">Reference proteome</keyword>
<sequence length="331" mass="33374">MSEQVGLGAQAPEDNVNEGLPPGVTAGALLRQAREAMGVHAVALAVALKVPVSKIEALEADRHDEFPDNVFMRALAASVSRTLKVDAAQVLALLPSGAPQPLHVTRGLNASFKDPTGRFKPESSSLESSNKSRWIGVAVVGLLIGALAVAFMPRKEASTAIERAGTTMAANDAGQGATAVSEPVAAVEPGAEPVAPSPATTSAPPAATTPAQVASAATVATLPSAANPGASAPVAAAMAPAPAGSAPLPAGDPSKVLEIRTRAPSWIKIVSSVNGVVLQRELAAGESVVATGSPPWSVTVGRPDATDVIVRGEPMSMANYAHGKVARFEVK</sequence>
<accession>A0A7G9RKR9</accession>
<feature type="domain" description="Cytoskeleton protein RodZ-like C-terminal" evidence="2">
    <location>
        <begin position="259"/>
        <end position="329"/>
    </location>
</feature>
<dbReference type="InterPro" id="IPR010982">
    <property type="entry name" value="Lambda_DNA-bd_dom_sf"/>
</dbReference>
<dbReference type="PANTHER" id="PTHR34475:SF1">
    <property type="entry name" value="CYTOSKELETON PROTEIN RODZ"/>
    <property type="match status" value="1"/>
</dbReference>
<dbReference type="RefSeq" id="WP_187596463.1">
    <property type="nucleotide sequence ID" value="NZ_CP060714.1"/>
</dbReference>
<protein>
    <submittedName>
        <fullName evidence="3">DUF4115 domain-containing protein</fullName>
    </submittedName>
</protein>
<gene>
    <name evidence="3" type="ORF">H9K76_16725</name>
</gene>
<dbReference type="Pfam" id="PF13464">
    <property type="entry name" value="RodZ_C"/>
    <property type="match status" value="1"/>
</dbReference>
<organism evidence="3 4">
    <name type="scientific">Diaphorobacter ruginosibacter</name>
    <dbReference type="NCBI Taxonomy" id="1715720"/>
    <lineage>
        <taxon>Bacteria</taxon>
        <taxon>Pseudomonadati</taxon>
        <taxon>Pseudomonadota</taxon>
        <taxon>Betaproteobacteria</taxon>
        <taxon>Burkholderiales</taxon>
        <taxon>Comamonadaceae</taxon>
        <taxon>Diaphorobacter</taxon>
    </lineage>
</organism>
<dbReference type="KEGG" id="drg:H9K76_16725"/>
<dbReference type="Proteomes" id="UP000515811">
    <property type="component" value="Chromosome"/>
</dbReference>
<evidence type="ECO:0000259" key="2">
    <source>
        <dbReference type="Pfam" id="PF13464"/>
    </source>
</evidence>
<dbReference type="PANTHER" id="PTHR34475">
    <property type="match status" value="1"/>
</dbReference>
<dbReference type="EMBL" id="CP060714">
    <property type="protein sequence ID" value="QNN56194.1"/>
    <property type="molecule type" value="Genomic_DNA"/>
</dbReference>
<reference evidence="3 4" key="1">
    <citation type="submission" date="2020-08" db="EMBL/GenBank/DDBJ databases">
        <title>Genome sequence of Diaphorobacter ruginosibacter DSM 27467T.</title>
        <authorList>
            <person name="Hyun D.-W."/>
            <person name="Bae J.-W."/>
        </authorList>
    </citation>
    <scope>NUCLEOTIDE SEQUENCE [LARGE SCALE GENOMIC DNA]</scope>
    <source>
        <strain evidence="3 4">DSM 27467</strain>
    </source>
</reference>